<proteinExistence type="predicted"/>
<evidence type="ECO:0000313" key="1">
    <source>
        <dbReference type="EMBL" id="JAQ16760.1"/>
    </source>
</evidence>
<name>A0A146MDX9_LYGHE</name>
<accession>A0A146MDX9</accession>
<dbReference type="EMBL" id="GDHC01001869">
    <property type="protein sequence ID" value="JAQ16760.1"/>
    <property type="molecule type" value="Transcribed_RNA"/>
</dbReference>
<organism evidence="1">
    <name type="scientific">Lygus hesperus</name>
    <name type="common">Western plant bug</name>
    <dbReference type="NCBI Taxonomy" id="30085"/>
    <lineage>
        <taxon>Eukaryota</taxon>
        <taxon>Metazoa</taxon>
        <taxon>Ecdysozoa</taxon>
        <taxon>Arthropoda</taxon>
        <taxon>Hexapoda</taxon>
        <taxon>Insecta</taxon>
        <taxon>Pterygota</taxon>
        <taxon>Neoptera</taxon>
        <taxon>Paraneoptera</taxon>
        <taxon>Hemiptera</taxon>
        <taxon>Heteroptera</taxon>
        <taxon>Panheteroptera</taxon>
        <taxon>Cimicomorpha</taxon>
        <taxon>Miridae</taxon>
        <taxon>Mirini</taxon>
        <taxon>Lygus</taxon>
    </lineage>
</organism>
<dbReference type="AlphaFoldDB" id="A0A146MDX9"/>
<reference evidence="1" key="1">
    <citation type="journal article" date="2016" name="Gigascience">
        <title>De novo construction of an expanded transcriptome assembly for the western tarnished plant bug, Lygus hesperus.</title>
        <authorList>
            <person name="Tassone E.E."/>
            <person name="Geib S.M."/>
            <person name="Hall B."/>
            <person name="Fabrick J.A."/>
            <person name="Brent C.S."/>
            <person name="Hull J.J."/>
        </authorList>
    </citation>
    <scope>NUCLEOTIDE SEQUENCE</scope>
</reference>
<gene>
    <name evidence="1" type="ORF">g.8938</name>
</gene>
<sequence length="120" mass="13288">MAAMSAGYVPVDDATVRQTKLVPIRNFLQTSIGKRNRAARRRRRLLGYGVGRVPRRCENSGRKNHITRSVAATAPHGGGCESDEREEGNICCEENVSDAAEQTVRNDEVEDAKTAILMRF</sequence>
<protein>
    <submittedName>
        <fullName evidence="1">Uncharacterized protein</fullName>
    </submittedName>
</protein>